<accession>A0A426ZCU9</accession>
<proteinExistence type="predicted"/>
<protein>
    <submittedName>
        <fullName evidence="2">Uncharacterized protein</fullName>
    </submittedName>
</protein>
<evidence type="ECO:0000313" key="2">
    <source>
        <dbReference type="EMBL" id="RRT61827.1"/>
    </source>
</evidence>
<dbReference type="Proteomes" id="UP000287651">
    <property type="component" value="Unassembled WGS sequence"/>
</dbReference>
<comment type="caution">
    <text evidence="2">The sequence shown here is derived from an EMBL/GenBank/DDBJ whole genome shotgun (WGS) entry which is preliminary data.</text>
</comment>
<feature type="region of interest" description="Disordered" evidence="1">
    <location>
        <begin position="1"/>
        <end position="68"/>
    </location>
</feature>
<reference evidence="2 3" key="1">
    <citation type="journal article" date="2014" name="Agronomy (Basel)">
        <title>A Draft Genome Sequence for Ensete ventricosum, the Drought-Tolerant Tree Against Hunger.</title>
        <authorList>
            <person name="Harrison J."/>
            <person name="Moore K.A."/>
            <person name="Paszkiewicz K."/>
            <person name="Jones T."/>
            <person name="Grant M."/>
            <person name="Ambacheew D."/>
            <person name="Muzemil S."/>
            <person name="Studholme D.J."/>
        </authorList>
    </citation>
    <scope>NUCLEOTIDE SEQUENCE [LARGE SCALE GENOMIC DNA]</scope>
</reference>
<dbReference type="AlphaFoldDB" id="A0A426ZCU9"/>
<dbReference type="EMBL" id="AMZH03007233">
    <property type="protein sequence ID" value="RRT61827.1"/>
    <property type="molecule type" value="Genomic_DNA"/>
</dbReference>
<organism evidence="2 3">
    <name type="scientific">Ensete ventricosum</name>
    <name type="common">Abyssinian banana</name>
    <name type="synonym">Musa ensete</name>
    <dbReference type="NCBI Taxonomy" id="4639"/>
    <lineage>
        <taxon>Eukaryota</taxon>
        <taxon>Viridiplantae</taxon>
        <taxon>Streptophyta</taxon>
        <taxon>Embryophyta</taxon>
        <taxon>Tracheophyta</taxon>
        <taxon>Spermatophyta</taxon>
        <taxon>Magnoliopsida</taxon>
        <taxon>Liliopsida</taxon>
        <taxon>Zingiberales</taxon>
        <taxon>Musaceae</taxon>
        <taxon>Ensete</taxon>
    </lineage>
</organism>
<evidence type="ECO:0000313" key="3">
    <source>
        <dbReference type="Proteomes" id="UP000287651"/>
    </source>
</evidence>
<gene>
    <name evidence="2" type="ORF">B296_00008695</name>
</gene>
<sequence>MRGSADRIGSESCPIGARAGLTQPGSSKDPGWLRRRMGLQPERPTVTEPRIGPAHLSLGSSPPRAPGSAKKAARLVPAQGSSWLELRPEARFGPALYISRSSGRRCVTPYWCCREGALYSLGVAQSYARPYRLRYPGRGHFVWRVNRRRGMTRHTTLMARAAAVGLARRSDASTSDADVVTKLARTYLHLGCRCGRRPSLGLGELGRLLSPPPPPPPPLFPKRVFQRRFAIRKEDPERRCHGSLLRGLELLLDLFSRSHHCKFSSSLSRSTTDVGGLGENR</sequence>
<name>A0A426ZCU9_ENSVE</name>
<evidence type="ECO:0000256" key="1">
    <source>
        <dbReference type="SAM" id="MobiDB-lite"/>
    </source>
</evidence>